<sequence precursor="true">MIRPFRSLLSLLALLPAMALAQDGGALLIADDVLIEGGGTLIATGNVEAVHDGQRLKAQRITYDKAIDRLEITGPITLFDGDYTTVLADAAELDRDLRNGILSGARVVMDDQLQLAATQVNRKDGRYSQLYKAAVTSCRVCADGKTPLWQIRARRVIHDAETRQLYIDGAQFRVGPLPIAYFPRLRLPDPTVTRATGFLAPSLYNSSLLGFGIKVPYFIAIGDDKDLTLTPYYSDMTRTLEFRYRQSFASGGIEFEGAFSRDDLVRRDNRAYVFGRGVFALPQDYVLRFNIEAVKDDAYLVDYNYSDKDRLQSEISVERVRRDEWRRAALTYFHTLRPDEDSSTLPSSVANFDYEKRYFPTRLGGELRLAAEAHSHYRWSSEITDTDLTDFDRFSDGRDVTRITTSADWMRTWTLLGGLRAGLQTGLAFDHIRVNDAGTTSRSSLSDVTPSTALTLRYPLAKTTSRGVTHLIEPMLQLAWVGGETRNIPDDESTRTEFDEGNLLSISRFAAADRRERGANAAYGLSWSRFAPAGLRSTFVVGQIARERTQRDWDGGQSFSQSSGLRGSTSDVLLAGQILTRNGLSLTARGLLDGAFDTTKAEARAGWRNAVVDLGATYIWLREDPQEERPSEISEWAFDGSYRLSRHWTGNAEWRYDVASDRSVRAGVGVTYTNECVDVSLSASRRFTSSTILEPSTDISLTVGLRGFSARTEDKSYVRECKK</sequence>
<dbReference type="GO" id="GO:1990351">
    <property type="term" value="C:transporter complex"/>
    <property type="evidence" value="ECO:0007669"/>
    <property type="project" value="TreeGrafter"/>
</dbReference>
<evidence type="ECO:0000313" key="4">
    <source>
        <dbReference type="Proteomes" id="UP000244446"/>
    </source>
</evidence>
<dbReference type="EMBL" id="QCYH01000001">
    <property type="protein sequence ID" value="PVA11466.1"/>
    <property type="molecule type" value="Genomic_DNA"/>
</dbReference>
<evidence type="ECO:0000256" key="1">
    <source>
        <dbReference type="HAMAP-Rule" id="MF_01411"/>
    </source>
</evidence>
<dbReference type="RefSeq" id="WP_108690211.1">
    <property type="nucleotide sequence ID" value="NZ_QCYH01000001.1"/>
</dbReference>
<protein>
    <recommendedName>
        <fullName evidence="1">LPS-assembly protein LptD</fullName>
    </recommendedName>
</protein>
<evidence type="ECO:0000313" key="3">
    <source>
        <dbReference type="EMBL" id="PVA11466.1"/>
    </source>
</evidence>
<gene>
    <name evidence="1" type="primary">lptD</name>
    <name evidence="3" type="ORF">DC366_00330</name>
</gene>
<dbReference type="PANTHER" id="PTHR30189">
    <property type="entry name" value="LPS-ASSEMBLY PROTEIN"/>
    <property type="match status" value="1"/>
</dbReference>
<name>A0A2T7GAN9_9RHOB</name>
<proteinExistence type="inferred from homology"/>
<keyword evidence="1" id="KW-0732">Signal</keyword>
<keyword evidence="4" id="KW-1185">Reference proteome</keyword>
<dbReference type="GO" id="GO:0015920">
    <property type="term" value="P:lipopolysaccharide transport"/>
    <property type="evidence" value="ECO:0007669"/>
    <property type="project" value="InterPro"/>
</dbReference>
<comment type="subcellular location">
    <subcellularLocation>
        <location evidence="1">Cell outer membrane</location>
    </subcellularLocation>
</comment>
<feature type="signal peptide" evidence="1">
    <location>
        <begin position="1"/>
        <end position="21"/>
    </location>
</feature>
<keyword evidence="1" id="KW-0472">Membrane</keyword>
<dbReference type="GO" id="GO:0009279">
    <property type="term" value="C:cell outer membrane"/>
    <property type="evidence" value="ECO:0007669"/>
    <property type="project" value="UniProtKB-SubCell"/>
</dbReference>
<keyword evidence="1" id="KW-0998">Cell outer membrane</keyword>
<dbReference type="PANTHER" id="PTHR30189:SF1">
    <property type="entry name" value="LPS-ASSEMBLY PROTEIN LPTD"/>
    <property type="match status" value="1"/>
</dbReference>
<feature type="domain" description="LptD C-terminal" evidence="2">
    <location>
        <begin position="269"/>
        <end position="648"/>
    </location>
</feature>
<dbReference type="Pfam" id="PF04453">
    <property type="entry name" value="LptD"/>
    <property type="match status" value="1"/>
</dbReference>
<organism evidence="3 4">
    <name type="scientific">Pelagivirga sediminicola</name>
    <dbReference type="NCBI Taxonomy" id="2170575"/>
    <lineage>
        <taxon>Bacteria</taxon>
        <taxon>Pseudomonadati</taxon>
        <taxon>Pseudomonadota</taxon>
        <taxon>Alphaproteobacteria</taxon>
        <taxon>Rhodobacterales</taxon>
        <taxon>Paracoccaceae</taxon>
        <taxon>Pelagivirga</taxon>
    </lineage>
</organism>
<dbReference type="InterPro" id="IPR007543">
    <property type="entry name" value="LptD_C"/>
</dbReference>
<dbReference type="OrthoDB" id="9760225at2"/>
<dbReference type="AlphaFoldDB" id="A0A2T7GAN9"/>
<dbReference type="InterPro" id="IPR020889">
    <property type="entry name" value="LipoPS_assembly_LptD"/>
</dbReference>
<feature type="chain" id="PRO_5015790033" description="LPS-assembly protein LptD" evidence="1">
    <location>
        <begin position="22"/>
        <end position="723"/>
    </location>
</feature>
<dbReference type="Proteomes" id="UP000244446">
    <property type="component" value="Unassembled WGS sequence"/>
</dbReference>
<dbReference type="InterPro" id="IPR050218">
    <property type="entry name" value="LptD"/>
</dbReference>
<comment type="similarity">
    <text evidence="1">Belongs to the LptD family.</text>
</comment>
<dbReference type="HAMAP" id="MF_01411">
    <property type="entry name" value="LPS_assembly_LptD"/>
    <property type="match status" value="1"/>
</dbReference>
<comment type="caution">
    <text evidence="1">Lacks conserved residue(s) required for the propagation of feature annotation.</text>
</comment>
<comment type="subunit">
    <text evidence="1">Component of the lipopolysaccharide transport and assembly complex.</text>
</comment>
<dbReference type="GO" id="GO:0043165">
    <property type="term" value="P:Gram-negative-bacterium-type cell outer membrane assembly"/>
    <property type="evidence" value="ECO:0007669"/>
    <property type="project" value="UniProtKB-UniRule"/>
</dbReference>
<comment type="caution">
    <text evidence="3">The sequence shown here is derived from an EMBL/GenBank/DDBJ whole genome shotgun (WGS) entry which is preliminary data.</text>
</comment>
<comment type="function">
    <text evidence="1">Involved in the assembly of lipopolysaccharide (LPS) at the surface of the outer membrane.</text>
</comment>
<reference evidence="3 4" key="1">
    <citation type="submission" date="2018-04" db="EMBL/GenBank/DDBJ databases">
        <title>Pelagivirga bohaiensis gen. nov., sp. nov., a bacterium isolated from the Bohai Sea.</title>
        <authorList>
            <person name="Ji X."/>
        </authorList>
    </citation>
    <scope>NUCLEOTIDE SEQUENCE [LARGE SCALE GENOMIC DNA]</scope>
    <source>
        <strain evidence="3 4">BH-SD19</strain>
    </source>
</reference>
<evidence type="ECO:0000259" key="2">
    <source>
        <dbReference type="Pfam" id="PF04453"/>
    </source>
</evidence>
<accession>A0A2T7GAN9</accession>